<proteinExistence type="predicted"/>
<organism evidence="2 3">
    <name type="scientific">Ajellomyces capsulatus</name>
    <name type="common">Darling's disease fungus</name>
    <name type="synonym">Histoplasma capsulatum</name>
    <dbReference type="NCBI Taxonomy" id="5037"/>
    <lineage>
        <taxon>Eukaryota</taxon>
        <taxon>Fungi</taxon>
        <taxon>Dikarya</taxon>
        <taxon>Ascomycota</taxon>
        <taxon>Pezizomycotina</taxon>
        <taxon>Eurotiomycetes</taxon>
        <taxon>Eurotiomycetidae</taxon>
        <taxon>Onygenales</taxon>
        <taxon>Ajellomycetaceae</taxon>
        <taxon>Histoplasma</taxon>
    </lineage>
</organism>
<reference evidence="2 3" key="1">
    <citation type="submission" date="2021-01" db="EMBL/GenBank/DDBJ databases">
        <title>Chromosome-level genome assembly of a human fungal pathogen reveals clustering of transcriptionally co-regulated genes.</title>
        <authorList>
            <person name="Voorhies M."/>
            <person name="Cohen S."/>
            <person name="Shea T.P."/>
            <person name="Petrus S."/>
            <person name="Munoz J.F."/>
            <person name="Poplawski S."/>
            <person name="Goldman W.E."/>
            <person name="Michael T."/>
            <person name="Cuomo C.A."/>
            <person name="Sil A."/>
            <person name="Beyhan S."/>
        </authorList>
    </citation>
    <scope>NUCLEOTIDE SEQUENCE [LARGE SCALE GENOMIC DNA]</scope>
    <source>
        <strain evidence="2 3">G184AR</strain>
    </source>
</reference>
<evidence type="ECO:0000313" key="3">
    <source>
        <dbReference type="Proteomes" id="UP000670092"/>
    </source>
</evidence>
<dbReference type="EMBL" id="JAEVHI010000006">
    <property type="protein sequence ID" value="KAG5288451.1"/>
    <property type="molecule type" value="Genomic_DNA"/>
</dbReference>
<dbReference type="AlphaFoldDB" id="A0A8H8CRX9"/>
<feature type="compositionally biased region" description="Low complexity" evidence="1">
    <location>
        <begin position="20"/>
        <end position="29"/>
    </location>
</feature>
<feature type="region of interest" description="Disordered" evidence="1">
    <location>
        <begin position="1"/>
        <end position="74"/>
    </location>
</feature>
<feature type="compositionally biased region" description="Low complexity" evidence="1">
    <location>
        <begin position="38"/>
        <end position="47"/>
    </location>
</feature>
<dbReference type="Proteomes" id="UP000670092">
    <property type="component" value="Unassembled WGS sequence"/>
</dbReference>
<name>A0A8H8CRX9_AJECA</name>
<gene>
    <name evidence="2" type="ORF">I7I52_11947</name>
</gene>
<evidence type="ECO:0000313" key="2">
    <source>
        <dbReference type="EMBL" id="KAG5288451.1"/>
    </source>
</evidence>
<evidence type="ECO:0000256" key="1">
    <source>
        <dbReference type="SAM" id="MobiDB-lite"/>
    </source>
</evidence>
<dbReference type="VEuPathDB" id="FungiDB:I7I52_11947"/>
<protein>
    <submittedName>
        <fullName evidence="2">DnaJ chaperone</fullName>
    </submittedName>
</protein>
<comment type="caution">
    <text evidence="2">The sequence shown here is derived from an EMBL/GenBank/DDBJ whole genome shotgun (WGS) entry which is preliminary data.</text>
</comment>
<accession>A0A8H8CRX9</accession>
<feature type="compositionally biased region" description="Polar residues" evidence="1">
    <location>
        <begin position="1"/>
        <end position="10"/>
    </location>
</feature>
<sequence length="74" mass="7848">MTSSAASSGVPTPLRRSHLARQQTQAQTQAPPPPPSPRASLPPSSRRCCARKGWRRTMAGGRGRRAGSGQLWAA</sequence>